<organism evidence="2 3">
    <name type="scientific">Eremococcus coleocola ACS-139-V-Col8</name>
    <dbReference type="NCBI Taxonomy" id="908337"/>
    <lineage>
        <taxon>Bacteria</taxon>
        <taxon>Bacillati</taxon>
        <taxon>Bacillota</taxon>
        <taxon>Bacilli</taxon>
        <taxon>Lactobacillales</taxon>
        <taxon>Aerococcaceae</taxon>
        <taxon>Eremococcus</taxon>
    </lineage>
</organism>
<dbReference type="STRING" id="908337.HMPREF9257_1757"/>
<evidence type="ECO:0000313" key="3">
    <source>
        <dbReference type="Proteomes" id="UP000005990"/>
    </source>
</evidence>
<keyword evidence="1" id="KW-0812">Transmembrane</keyword>
<accession>E4KQ51</accession>
<keyword evidence="3" id="KW-1185">Reference proteome</keyword>
<evidence type="ECO:0000313" key="2">
    <source>
        <dbReference type="EMBL" id="EFR30871.1"/>
    </source>
</evidence>
<dbReference type="RefSeq" id="WP_006418657.1">
    <property type="nucleotide sequence ID" value="NZ_AENN01000016.1"/>
</dbReference>
<keyword evidence="1" id="KW-0472">Membrane</keyword>
<name>E4KQ51_9LACT</name>
<feature type="transmembrane region" description="Helical" evidence="1">
    <location>
        <begin position="7"/>
        <end position="30"/>
    </location>
</feature>
<dbReference type="eggNOG" id="COG2211">
    <property type="taxonomic scope" value="Bacteria"/>
</dbReference>
<dbReference type="EMBL" id="AENN01000016">
    <property type="protein sequence ID" value="EFR30871.1"/>
    <property type="molecule type" value="Genomic_DNA"/>
</dbReference>
<evidence type="ECO:0000256" key="1">
    <source>
        <dbReference type="SAM" id="Phobius"/>
    </source>
</evidence>
<dbReference type="OrthoDB" id="9764596at2"/>
<sequence length="61" mass="6853">MAGCADKLWAASCFVSAIGLVISLIILRFYKLNNHDVQLMAWCNAGEISRQEAECQMINQY</sequence>
<proteinExistence type="predicted"/>
<protein>
    <submittedName>
        <fullName evidence="2">Uncharacterized protein</fullName>
    </submittedName>
</protein>
<dbReference type="AlphaFoldDB" id="E4KQ51"/>
<reference evidence="2 3" key="1">
    <citation type="submission" date="2010-10" db="EMBL/GenBank/DDBJ databases">
        <authorList>
            <person name="Durkin A.S."/>
            <person name="Madupu R."/>
            <person name="Torralba M."/>
            <person name="Gillis M."/>
            <person name="Methe B."/>
            <person name="Sutton G."/>
            <person name="Nelson K.E."/>
        </authorList>
    </citation>
    <scope>NUCLEOTIDE SEQUENCE [LARGE SCALE GENOMIC DNA]</scope>
    <source>
        <strain evidence="2 3">ACS-139-V-Col8</strain>
    </source>
</reference>
<keyword evidence="1" id="KW-1133">Transmembrane helix</keyword>
<gene>
    <name evidence="2" type="ORF">HMPREF9257_1757</name>
</gene>
<dbReference type="Proteomes" id="UP000005990">
    <property type="component" value="Unassembled WGS sequence"/>
</dbReference>
<comment type="caution">
    <text evidence="2">The sequence shown here is derived from an EMBL/GenBank/DDBJ whole genome shotgun (WGS) entry which is preliminary data.</text>
</comment>